<reference evidence="1 2" key="1">
    <citation type="submission" date="2014-06" db="EMBL/GenBank/DDBJ databases">
        <authorList>
            <person name="Swart Estienne"/>
        </authorList>
    </citation>
    <scope>NUCLEOTIDE SEQUENCE [LARGE SCALE GENOMIC DNA]</scope>
    <source>
        <strain evidence="1 2">130c</strain>
    </source>
</reference>
<name>A0A078B0E5_STYLE</name>
<accession>A0A078B0E5</accession>
<evidence type="ECO:0000313" key="1">
    <source>
        <dbReference type="EMBL" id="CDW86867.1"/>
    </source>
</evidence>
<organism evidence="1 2">
    <name type="scientific">Stylonychia lemnae</name>
    <name type="common">Ciliate</name>
    <dbReference type="NCBI Taxonomy" id="5949"/>
    <lineage>
        <taxon>Eukaryota</taxon>
        <taxon>Sar</taxon>
        <taxon>Alveolata</taxon>
        <taxon>Ciliophora</taxon>
        <taxon>Intramacronucleata</taxon>
        <taxon>Spirotrichea</taxon>
        <taxon>Stichotrichia</taxon>
        <taxon>Sporadotrichida</taxon>
        <taxon>Oxytrichidae</taxon>
        <taxon>Stylonychinae</taxon>
        <taxon>Stylonychia</taxon>
    </lineage>
</organism>
<gene>
    <name evidence="1" type="primary">Contig3251.g3475</name>
    <name evidence="1" type="ORF">STYLEM_15967</name>
</gene>
<sequence length="301" mass="35469">MAQMIIKTVETGVKEELLISKISLLHDPNANFNQLRNQKANSLNQKNTIIFTLLLIIKEYQMEQVTQLIQLMHTSIQYMIRMRIHHHIRNSQVNLPEILNKRHSLLQQFDLQDQNQPMSLISLAKTVSPQKMLMNNFQHSQSQVMKLKLYESLAVKDKREQEQLQLQYYEAHKDFDYQFPDVYRRSSPVEGEDKLKQEQVISKKKKLRQLLKKVEKESDGTSEIASDLQDKEDQKVIDEKSNFTTDQRFLSKQARVLKKFAQGAVSVHDRLQNFRKSIKESIKEQRSQLLKGKEELTDYVN</sequence>
<dbReference type="AlphaFoldDB" id="A0A078B0E5"/>
<dbReference type="EMBL" id="CCKQ01015054">
    <property type="protein sequence ID" value="CDW86867.1"/>
    <property type="molecule type" value="Genomic_DNA"/>
</dbReference>
<protein>
    <submittedName>
        <fullName evidence="1">Uncharacterized protein</fullName>
    </submittedName>
</protein>
<dbReference type="Proteomes" id="UP000039865">
    <property type="component" value="Unassembled WGS sequence"/>
</dbReference>
<dbReference type="InParanoid" id="A0A078B0E5"/>
<evidence type="ECO:0000313" key="2">
    <source>
        <dbReference type="Proteomes" id="UP000039865"/>
    </source>
</evidence>
<keyword evidence="2" id="KW-1185">Reference proteome</keyword>
<proteinExistence type="predicted"/>